<dbReference type="Gene3D" id="1.10.1200.10">
    <property type="entry name" value="ACP-like"/>
    <property type="match status" value="2"/>
</dbReference>
<evidence type="ECO:0000256" key="4">
    <source>
        <dbReference type="ARBA" id="ARBA00022553"/>
    </source>
</evidence>
<dbReference type="Pfam" id="PF00668">
    <property type="entry name" value="Condensation"/>
    <property type="match status" value="3"/>
</dbReference>
<dbReference type="Gene3D" id="3.40.50.980">
    <property type="match status" value="4"/>
</dbReference>
<keyword evidence="5" id="KW-0677">Repeat</keyword>
<gene>
    <name evidence="9" type="ORF">GCM10010387_67790</name>
</gene>
<dbReference type="GO" id="GO:0043041">
    <property type="term" value="P:amino acid activation for nonribosomal peptide biosynthetic process"/>
    <property type="evidence" value="ECO:0007669"/>
    <property type="project" value="TreeGrafter"/>
</dbReference>
<feature type="region of interest" description="Disordered" evidence="7">
    <location>
        <begin position="2415"/>
        <end position="2437"/>
    </location>
</feature>
<dbReference type="Proteomes" id="UP000630936">
    <property type="component" value="Unassembled WGS sequence"/>
</dbReference>
<dbReference type="CDD" id="cd12117">
    <property type="entry name" value="A_NRPS_Srf_like"/>
    <property type="match status" value="1"/>
</dbReference>
<dbReference type="InterPro" id="IPR023213">
    <property type="entry name" value="CAT-like_dom_sf"/>
</dbReference>
<comment type="similarity">
    <text evidence="2">Belongs to the ATP-dependent AMP-binding enzyme family.</text>
</comment>
<dbReference type="GO" id="GO:0044550">
    <property type="term" value="P:secondary metabolite biosynthetic process"/>
    <property type="evidence" value="ECO:0007669"/>
    <property type="project" value="UniProtKB-ARBA"/>
</dbReference>
<keyword evidence="6" id="KW-0045">Antibiotic biosynthesis</keyword>
<evidence type="ECO:0000256" key="7">
    <source>
        <dbReference type="SAM" id="MobiDB-lite"/>
    </source>
</evidence>
<dbReference type="PROSITE" id="PS00455">
    <property type="entry name" value="AMP_BINDING"/>
    <property type="match status" value="2"/>
</dbReference>
<evidence type="ECO:0000256" key="1">
    <source>
        <dbReference type="ARBA" id="ARBA00001957"/>
    </source>
</evidence>
<dbReference type="SMART" id="SM00823">
    <property type="entry name" value="PKS_PP"/>
    <property type="match status" value="2"/>
</dbReference>
<evidence type="ECO:0000256" key="3">
    <source>
        <dbReference type="ARBA" id="ARBA00022450"/>
    </source>
</evidence>
<dbReference type="NCBIfam" id="TIGR01720">
    <property type="entry name" value="NRPS-para261"/>
    <property type="match status" value="1"/>
</dbReference>
<dbReference type="SUPFAM" id="SSF47336">
    <property type="entry name" value="ACP-like"/>
    <property type="match status" value="2"/>
</dbReference>
<dbReference type="FunFam" id="1.10.1200.10:FF:000016">
    <property type="entry name" value="Non-ribosomal peptide synthase"/>
    <property type="match status" value="1"/>
</dbReference>
<evidence type="ECO:0000256" key="5">
    <source>
        <dbReference type="ARBA" id="ARBA00022737"/>
    </source>
</evidence>
<comment type="cofactor">
    <cofactor evidence="1">
        <name>pantetheine 4'-phosphate</name>
        <dbReference type="ChEBI" id="CHEBI:47942"/>
    </cofactor>
</comment>
<reference evidence="9" key="2">
    <citation type="submission" date="2020-09" db="EMBL/GenBank/DDBJ databases">
        <authorList>
            <person name="Sun Q."/>
            <person name="Ohkuma M."/>
        </authorList>
    </citation>
    <scope>NUCLEOTIDE SEQUENCE</scope>
    <source>
        <strain evidence="9">JCM 4988</strain>
    </source>
</reference>
<keyword evidence="10" id="KW-1185">Reference proteome</keyword>
<dbReference type="InterPro" id="IPR010071">
    <property type="entry name" value="AA_adenyl_dom"/>
</dbReference>
<sequence>MQELWTAYEAGGSTTGLPAVTPYRGYLEWLARQDKDAAREVWREALAGTDEPTLIAPSADRDDAPAESHQRFAAVDTGLNDALAELVRDHGVTMNTVVQAAWGLLISKLTGRRDVVFGASVAGRPAELPGMETMLGLFINTVPVRVRLDPAQTVAGLLTELQGAQTALLDHQFLSLSEVQRVAGAGATFDTIMAFENFPSGVRGRHPGPSDLRVVDYEIRESINYPLGLVAGSVDGLGLRLNYRPDAFGADEAQDVLDRLLRLLEQMATAPDSPLSRIEVLDEAEYRRVVSEWNATDRAVSAASFVELFEAQAGRSPDAVALVGEGREWSYAELNAAADRVACGLAARGVGRGDLVGVVMERSADLVAVLLGVSKAGAGYVPVDASWPEARARVVLGDVALVVADRDVPEAPVEVAPAETLLTGPDGVPAVKVSGADVAYVMYTSGSTGVPKGVEVPHSAVAALVTDECWSEAARGRVLMHAPHAFDASTYELWVPLVHGGRLVVAPPGRVDAGVLAGLVDEHALTAVHVTAGLLGVLAEESPGVLAGLSEVLTGGDVVPAGTVTALREVCPGLVVRHLYGPTEATLCATTFEVAAGAEAPAVLPIGRPRDNTRVLVLDGFLRPVPVGVHGELYVGGAGLARGYGGRAGLTAERFVADPFEPGERLYRTGDLARWTADGDLVFAGRADEQVKIRGFRVEPGEIETLLAAHESVSQAAVIAREDRPGEKRLVAYVVPAAYTDPGQEPDTALGTAPETAPGTADALREYIGDRLPEYMVPAAVLFLDTLPITVNGKLDRAALPAPDFADLPTGRGPATPVEEVLCGLFAEVLGLDRVGAEVSFFDLGGDSLLAMRLIARVRAVLETDVRIKDLFITPTVAEVARLIDGDHDGARVPLAPQARPDVLPLSFAQQRMWFLNRLEETDSGADAAYNLPLALRLWGELDVAALEAALGDVADRHESLRTVFPETGGTPRQHILEGPAGRPRLETEETTEAGLAGTLAVHSGRGFDLSADLPWRTWLLATGPSEYVLLIVAHHIAVDGWSMGVLARDLSTAYTARREGLAPGWEPLPVQYADYALWQRRELGELDDPDSLVSVQLDYWRDALTGAPEELTLPADRTRPAVSTFRGRSVPVRVDAEAHAGLVEVAGRGRATMFMVVHAAMAILLSRMGAGEDIPIGTAIAGRGDAALDGMAGFFVNTLVLRSDVGGDPTFTELLARVRETDLTAYAHQDVPFERLVDVLSPVRSLSRNPLFQVMLALQNVPEARWELPGLEVAPLPPASELAARFDLSVTLAEERDADGGPAGIGGGILYATDLFDQVTVEGLARRLGRVLEQVAADPDVRLSEIAVLDEIERSRVVSEWNDTAQQVDPGLVLDFFGARVASAPDVPAVRSGADVLSYGELDVRSNRLARYLVDAGVGRERVVGLCLPRGVDMVVALLAVWKAGGAYVPLDPEHPAERLAYMVADSGAVLVLGTAGTEIPGIEAPVVRLDEIEAGSSEPLGVSVSPEQLAYVIYTSGSTGRPKGVAVAHGGVANLALAMRTALGVGEGVVVLQFASFSFDAAVLDVAVTLAAGGTLAIASGEERREPEALAAMIRTSGVEVASVVPSLLGVLDPAAVPGVKNWVLGAERLNADLASRWLAGSQVWNTYGPTEATVITTAVPLDAGMTPDDQPPAIGRPIGNAQVYVLDDFLQPVPVGVTGELYVSGDGLARGYAGRADLTAERFVASPFGGRMYRSGDLARWSADGQLWFAGRADEQVKIRGFRVEPGEVESVLAAHESVAQVAVIVREDRPGDKRLVAYAVPTTADSFDIEALKRFAGDRLPEYMVPANILVLDALPLTVNGKLDKAALPAPEVTVRSGRRPATSVEETLCALYAEVLGLEEAGVGDSFFELGGDSIMSMLLVSSARKAGLVITARQVFERQTPEGLASVAVETAGATAAGGDSGVGEIPLTPVMHELLDRVGVERAGQAVQSVLLVSPAGLDLAVLTGAVQALVDHHDILRARLEDEGGTARRLIVPEAGTVPVDSWVRRVDAAGLTGDEHRRLLDEWTRAAVEGLDPQAGAMARLVWFDAGPDRQGRLLIAVAHLVVDGVSWRLLVPDLTEAYTALAAGREPELQTAQTSFRHWARALTARAGSAERVAELPRWVELLQGPDPLLGAGPVDPDRDREATLRRLSVRVPVSTTTQLLTSVPAAFHAGIDDVLLTGLTAAVVEWRRKQGQPTAGILVDLEGHGRSTTADGDDLSRTVGWFTSSHPVRLRLGTTDFGGVRAGGPAAGHAVKHIKEQLRAVPGDDGLGHGMLRRLNPETAPVLAALPSAQIGFNYLGRFPAGETAHGTVRDWSPADESESDGPMAGEYPVPHALEALGVVHDLAEGPRLTLTLAWPDALFGEASAQALADGWAAMLTGLADHTSGSGGGSGGGGGGGGGHTPSDFSLITLDQNQIDELETELANEGGF</sequence>
<dbReference type="InterPro" id="IPR001242">
    <property type="entry name" value="Condensation_dom"/>
</dbReference>
<dbReference type="FunFam" id="3.30.300.30:FF:000010">
    <property type="entry name" value="Enterobactin synthetase component F"/>
    <property type="match status" value="2"/>
</dbReference>
<dbReference type="FunFam" id="1.10.1200.10:FF:000005">
    <property type="entry name" value="Nonribosomal peptide synthetase 1"/>
    <property type="match status" value="1"/>
</dbReference>
<dbReference type="PROSITE" id="PS00012">
    <property type="entry name" value="PHOSPHOPANTETHEINE"/>
    <property type="match status" value="2"/>
</dbReference>
<dbReference type="PANTHER" id="PTHR45527:SF1">
    <property type="entry name" value="FATTY ACID SYNTHASE"/>
    <property type="match status" value="1"/>
</dbReference>
<proteinExistence type="inferred from homology"/>
<feature type="domain" description="Carrier" evidence="8">
    <location>
        <begin position="813"/>
        <end position="888"/>
    </location>
</feature>
<dbReference type="SUPFAM" id="SSF52777">
    <property type="entry name" value="CoA-dependent acyltransferases"/>
    <property type="match status" value="5"/>
</dbReference>
<protein>
    <recommendedName>
        <fullName evidence="8">Carrier domain-containing protein</fullName>
    </recommendedName>
</protein>
<dbReference type="InterPro" id="IPR020806">
    <property type="entry name" value="PKS_PP-bd"/>
</dbReference>
<feature type="domain" description="Carrier" evidence="8">
    <location>
        <begin position="1864"/>
        <end position="1938"/>
    </location>
</feature>
<evidence type="ECO:0000256" key="6">
    <source>
        <dbReference type="ARBA" id="ARBA00023194"/>
    </source>
</evidence>
<keyword evidence="3" id="KW-0596">Phosphopantetheine</keyword>
<dbReference type="InterPro" id="IPR036736">
    <property type="entry name" value="ACP-like_sf"/>
</dbReference>
<dbReference type="PROSITE" id="PS50075">
    <property type="entry name" value="CARRIER"/>
    <property type="match status" value="2"/>
</dbReference>
<dbReference type="Gene3D" id="3.30.300.30">
    <property type="match status" value="2"/>
</dbReference>
<dbReference type="Gene3D" id="3.30.559.10">
    <property type="entry name" value="Chloramphenicol acetyltransferase-like domain"/>
    <property type="match status" value="3"/>
</dbReference>
<dbReference type="FunFam" id="3.40.50.980:FF:000001">
    <property type="entry name" value="Non-ribosomal peptide synthetase"/>
    <property type="match status" value="1"/>
</dbReference>
<feature type="compositionally biased region" description="Gly residues" evidence="7">
    <location>
        <begin position="2416"/>
        <end position="2431"/>
    </location>
</feature>
<dbReference type="SUPFAM" id="SSF56801">
    <property type="entry name" value="Acetyl-CoA synthetase-like"/>
    <property type="match status" value="2"/>
</dbReference>
<dbReference type="PANTHER" id="PTHR45527">
    <property type="entry name" value="NONRIBOSOMAL PEPTIDE SYNTHETASE"/>
    <property type="match status" value="1"/>
</dbReference>
<dbReference type="GO" id="GO:0031177">
    <property type="term" value="F:phosphopantetheine binding"/>
    <property type="evidence" value="ECO:0007669"/>
    <property type="project" value="InterPro"/>
</dbReference>
<reference evidence="9" key="1">
    <citation type="journal article" date="2014" name="Int. J. Syst. Evol. Microbiol.">
        <title>Complete genome sequence of Corynebacterium casei LMG S-19264T (=DSM 44701T), isolated from a smear-ripened cheese.</title>
        <authorList>
            <consortium name="US DOE Joint Genome Institute (JGI-PGF)"/>
            <person name="Walter F."/>
            <person name="Albersmeier A."/>
            <person name="Kalinowski J."/>
            <person name="Ruckert C."/>
        </authorList>
    </citation>
    <scope>NUCLEOTIDE SEQUENCE</scope>
    <source>
        <strain evidence="9">JCM 4988</strain>
    </source>
</reference>
<dbReference type="InterPro" id="IPR006162">
    <property type="entry name" value="Ppantetheine_attach_site"/>
</dbReference>
<dbReference type="InterPro" id="IPR009081">
    <property type="entry name" value="PP-bd_ACP"/>
</dbReference>
<dbReference type="NCBIfam" id="TIGR01733">
    <property type="entry name" value="AA-adenyl-dom"/>
    <property type="match status" value="2"/>
</dbReference>
<evidence type="ECO:0000313" key="10">
    <source>
        <dbReference type="Proteomes" id="UP000630936"/>
    </source>
</evidence>
<dbReference type="NCBIfam" id="NF003417">
    <property type="entry name" value="PRK04813.1"/>
    <property type="match status" value="2"/>
</dbReference>
<dbReference type="InterPro" id="IPR025110">
    <property type="entry name" value="AMP-bd_C"/>
</dbReference>
<dbReference type="Gene3D" id="2.30.38.10">
    <property type="entry name" value="Luciferase, Domain 3"/>
    <property type="match status" value="2"/>
</dbReference>
<organism evidence="9 10">
    <name type="scientific">Streptomyces inusitatus</name>
    <dbReference type="NCBI Taxonomy" id="68221"/>
    <lineage>
        <taxon>Bacteria</taxon>
        <taxon>Bacillati</taxon>
        <taxon>Actinomycetota</taxon>
        <taxon>Actinomycetes</taxon>
        <taxon>Kitasatosporales</taxon>
        <taxon>Streptomycetaceae</taxon>
        <taxon>Streptomyces</taxon>
    </lineage>
</organism>
<dbReference type="EMBL" id="BMWG01000049">
    <property type="protein sequence ID" value="GGZ65258.1"/>
    <property type="molecule type" value="Genomic_DNA"/>
</dbReference>
<dbReference type="GO" id="GO:0005829">
    <property type="term" value="C:cytosol"/>
    <property type="evidence" value="ECO:0007669"/>
    <property type="project" value="TreeGrafter"/>
</dbReference>
<dbReference type="InterPro" id="IPR010060">
    <property type="entry name" value="NRPS_synth"/>
</dbReference>
<dbReference type="FunFam" id="2.30.38.10:FF:000001">
    <property type="entry name" value="Non-ribosomal peptide synthetase PvdI"/>
    <property type="match status" value="2"/>
</dbReference>
<dbReference type="FunFam" id="3.40.50.12780:FF:000012">
    <property type="entry name" value="Non-ribosomal peptide synthetase"/>
    <property type="match status" value="1"/>
</dbReference>
<evidence type="ECO:0000313" key="9">
    <source>
        <dbReference type="EMBL" id="GGZ65258.1"/>
    </source>
</evidence>
<dbReference type="GO" id="GO:0072330">
    <property type="term" value="P:monocarboxylic acid biosynthetic process"/>
    <property type="evidence" value="ECO:0007669"/>
    <property type="project" value="UniProtKB-ARBA"/>
</dbReference>
<dbReference type="CDD" id="cd05930">
    <property type="entry name" value="A_NRPS"/>
    <property type="match status" value="1"/>
</dbReference>
<dbReference type="CDD" id="cd19540">
    <property type="entry name" value="LCL_NRPS-like"/>
    <property type="match status" value="1"/>
</dbReference>
<dbReference type="Pfam" id="PF00550">
    <property type="entry name" value="PP-binding"/>
    <property type="match status" value="2"/>
</dbReference>
<evidence type="ECO:0000259" key="8">
    <source>
        <dbReference type="PROSITE" id="PS50075"/>
    </source>
</evidence>
<dbReference type="InterPro" id="IPR000873">
    <property type="entry name" value="AMP-dep_synth/lig_dom"/>
</dbReference>
<dbReference type="Pfam" id="PF00501">
    <property type="entry name" value="AMP-binding"/>
    <property type="match status" value="2"/>
</dbReference>
<dbReference type="InterPro" id="IPR045851">
    <property type="entry name" value="AMP-bd_C_sf"/>
</dbReference>
<dbReference type="GO" id="GO:0008610">
    <property type="term" value="P:lipid biosynthetic process"/>
    <property type="evidence" value="ECO:0007669"/>
    <property type="project" value="UniProtKB-ARBA"/>
</dbReference>
<dbReference type="InterPro" id="IPR020845">
    <property type="entry name" value="AMP-binding_CS"/>
</dbReference>
<dbReference type="GO" id="GO:0003824">
    <property type="term" value="F:catalytic activity"/>
    <property type="evidence" value="ECO:0007669"/>
    <property type="project" value="InterPro"/>
</dbReference>
<accession>A0A918V3T3</accession>
<comment type="caution">
    <text evidence="9">The sequence shown here is derived from an EMBL/GenBank/DDBJ whole genome shotgun (WGS) entry which is preliminary data.</text>
</comment>
<dbReference type="GO" id="GO:0017000">
    <property type="term" value="P:antibiotic biosynthetic process"/>
    <property type="evidence" value="ECO:0007669"/>
    <property type="project" value="UniProtKB-KW"/>
</dbReference>
<evidence type="ECO:0000256" key="2">
    <source>
        <dbReference type="ARBA" id="ARBA00006432"/>
    </source>
</evidence>
<keyword evidence="4" id="KW-0597">Phosphoprotein</keyword>
<dbReference type="Gene3D" id="3.30.559.30">
    <property type="entry name" value="Nonribosomal peptide synthetase, condensation domain"/>
    <property type="match status" value="3"/>
</dbReference>
<name>A0A918V3T3_9ACTN</name>
<dbReference type="Pfam" id="PF13193">
    <property type="entry name" value="AMP-binding_C"/>
    <property type="match status" value="2"/>
</dbReference>